<feature type="compositionally biased region" description="Polar residues" evidence="1">
    <location>
        <begin position="130"/>
        <end position="148"/>
    </location>
</feature>
<name>A0A5J6N329_9PROT</name>
<organism evidence="2 3">
    <name type="scientific">Hypericibacter adhaerens</name>
    <dbReference type="NCBI Taxonomy" id="2602016"/>
    <lineage>
        <taxon>Bacteria</taxon>
        <taxon>Pseudomonadati</taxon>
        <taxon>Pseudomonadota</taxon>
        <taxon>Alphaproteobacteria</taxon>
        <taxon>Rhodospirillales</taxon>
        <taxon>Dongiaceae</taxon>
        <taxon>Hypericibacter</taxon>
    </lineage>
</organism>
<evidence type="ECO:0000256" key="1">
    <source>
        <dbReference type="SAM" id="MobiDB-lite"/>
    </source>
</evidence>
<gene>
    <name evidence="2" type="ORF">FRZ61_41020</name>
</gene>
<feature type="region of interest" description="Disordered" evidence="1">
    <location>
        <begin position="119"/>
        <end position="156"/>
    </location>
</feature>
<dbReference type="EMBL" id="CP042582">
    <property type="protein sequence ID" value="QEX24161.1"/>
    <property type="molecule type" value="Genomic_DNA"/>
</dbReference>
<sequence>MWDCETGRWQPRSTIIRAFERVKKSRAPRKGVANTQAPSPCGRGLGGGVPRTQLGASLRSITALEAEGLDMAPSERARADQAPLICQDLARHRPSPYPLPQGEGARELFGIADFFIGSKAGRTKEGGPYPSTNPRTSRLNSSGISQKTMWAVGSEA</sequence>
<reference evidence="2 3" key="1">
    <citation type="submission" date="2019-08" db="EMBL/GenBank/DDBJ databases">
        <title>Hyperibacter terrae gen. nov., sp. nov. and Hyperibacter viscosus sp. nov., two new members in the family Rhodospirillaceae isolated from the rhizosphere of Hypericum perforatum.</title>
        <authorList>
            <person name="Noviana Z."/>
        </authorList>
    </citation>
    <scope>NUCLEOTIDE SEQUENCE [LARGE SCALE GENOMIC DNA]</scope>
    <source>
        <strain evidence="2 3">R5959</strain>
    </source>
</reference>
<proteinExistence type="predicted"/>
<feature type="region of interest" description="Disordered" evidence="1">
    <location>
        <begin position="26"/>
        <end position="52"/>
    </location>
</feature>
<protein>
    <submittedName>
        <fullName evidence="2">Uncharacterized protein</fullName>
    </submittedName>
</protein>
<evidence type="ECO:0000313" key="2">
    <source>
        <dbReference type="EMBL" id="QEX24161.1"/>
    </source>
</evidence>
<dbReference type="KEGG" id="hadh:FRZ61_41020"/>
<dbReference type="Proteomes" id="UP000325797">
    <property type="component" value="Chromosome"/>
</dbReference>
<accession>A0A5J6N329</accession>
<evidence type="ECO:0000313" key="3">
    <source>
        <dbReference type="Proteomes" id="UP000325797"/>
    </source>
</evidence>
<dbReference type="AlphaFoldDB" id="A0A5J6N329"/>
<keyword evidence="3" id="KW-1185">Reference proteome</keyword>